<dbReference type="AlphaFoldDB" id="A0A371K447"/>
<dbReference type="EMBL" id="QTSU01000001">
    <property type="protein sequence ID" value="RDZ28640.1"/>
    <property type="molecule type" value="Genomic_DNA"/>
</dbReference>
<evidence type="ECO:0000256" key="1">
    <source>
        <dbReference type="SAM" id="SignalP"/>
    </source>
</evidence>
<protein>
    <submittedName>
        <fullName evidence="2">Uncharacterized protein</fullName>
    </submittedName>
</protein>
<organism evidence="2 3">
    <name type="scientific">Lysobacter silvisoli</name>
    <dbReference type="NCBI Taxonomy" id="2293254"/>
    <lineage>
        <taxon>Bacteria</taxon>
        <taxon>Pseudomonadati</taxon>
        <taxon>Pseudomonadota</taxon>
        <taxon>Gammaproteobacteria</taxon>
        <taxon>Lysobacterales</taxon>
        <taxon>Lysobacteraceae</taxon>
        <taxon>Lysobacter</taxon>
    </lineage>
</organism>
<feature type="signal peptide" evidence="1">
    <location>
        <begin position="1"/>
        <end position="28"/>
    </location>
</feature>
<accession>A0A371K447</accession>
<comment type="caution">
    <text evidence="2">The sequence shown here is derived from an EMBL/GenBank/DDBJ whole genome shotgun (WGS) entry which is preliminary data.</text>
</comment>
<gene>
    <name evidence="2" type="ORF">DX914_05810</name>
</gene>
<evidence type="ECO:0000313" key="2">
    <source>
        <dbReference type="EMBL" id="RDZ28640.1"/>
    </source>
</evidence>
<keyword evidence="1" id="KW-0732">Signal</keyword>
<feature type="chain" id="PRO_5016612777" evidence="1">
    <location>
        <begin position="29"/>
        <end position="218"/>
    </location>
</feature>
<dbReference type="Proteomes" id="UP000264492">
    <property type="component" value="Unassembled WGS sequence"/>
</dbReference>
<name>A0A371K447_9GAMM</name>
<dbReference type="RefSeq" id="WP_115858079.1">
    <property type="nucleotide sequence ID" value="NZ_QTSU01000001.1"/>
</dbReference>
<dbReference type="OrthoDB" id="6025358at2"/>
<reference evidence="2 3" key="1">
    <citation type="submission" date="2018-08" db="EMBL/GenBank/DDBJ databases">
        <title>Lysobacter sp. zong2l5, whole genome shotgun sequence.</title>
        <authorList>
            <person name="Zhang X."/>
            <person name="Feng G."/>
            <person name="Zhu H."/>
        </authorList>
    </citation>
    <scope>NUCLEOTIDE SEQUENCE [LARGE SCALE GENOMIC DNA]</scope>
    <source>
        <strain evidence="3">zong2l5</strain>
    </source>
</reference>
<proteinExistence type="predicted"/>
<evidence type="ECO:0000313" key="3">
    <source>
        <dbReference type="Proteomes" id="UP000264492"/>
    </source>
</evidence>
<keyword evidence="3" id="KW-1185">Reference proteome</keyword>
<sequence>MTQIRIACIRAAAVALIALAPLAASAQAAGDAQVERLTGVLVQMLPFGKILDDAAAADPTWPLQGKARKVDPAQLGCLRRELSSQGYQRSKRAEVAAYAQANPGRVGADLKLLEGGAASVFGDFINAGVSEAQTGQKVEAADVIKKMKADQMLSFVEFISEPKHAPLRELVGIGDAFDPGKSAEQNSDAGKSIGARLVTKLMLGAMTTCNVSTSTIFE</sequence>